<evidence type="ECO:0000256" key="1">
    <source>
        <dbReference type="ARBA" id="ARBA00004447"/>
    </source>
</evidence>
<evidence type="ECO:0000259" key="14">
    <source>
        <dbReference type="Pfam" id="PF17039"/>
    </source>
</evidence>
<dbReference type="InterPro" id="IPR031481">
    <property type="entry name" value="Glyco_tran_10_N"/>
</dbReference>
<sequence length="378" mass="43943">MVNRMRTNTIEQALTLRGQHGSPLKLATAVMLVLAAVSTTFVFYQDAQNFNNAPRTIPLIVAWTRYFSHTLKEPLLGTLKNCRYQCEFIDRREQALYNRSASAYVMHGRDLNVSDLPKTGPEHMNVLFLLESPHHSGSAIYRVPPNFFNATITYRRDSRYFYPYGAFSPLLPNDDNSSVITEEQVLTAVRRKKRGSLIFVSNCHTSSKREDIIRKLGRFTEVTVRGGCEKQLLVDKSLASSSCKSECSDNELIANHRFYIAFENSICNDYITEKFFMRASQMLVPVVMRRRYYERAGIPPRAFIALDDFRNVKEMGQYLNYLRNNDTEYMKYFEWTAHFRKPSMYHSNALCKLCEDIYNGKKVILNNIKQYYEENQCI</sequence>
<keyword evidence="9 12" id="KW-0333">Golgi apparatus</keyword>
<organism evidence="15 16">
    <name type="scientific">Ancylostoma ceylanicum</name>
    <dbReference type="NCBI Taxonomy" id="53326"/>
    <lineage>
        <taxon>Eukaryota</taxon>
        <taxon>Metazoa</taxon>
        <taxon>Ecdysozoa</taxon>
        <taxon>Nematoda</taxon>
        <taxon>Chromadorea</taxon>
        <taxon>Rhabditida</taxon>
        <taxon>Rhabditina</taxon>
        <taxon>Rhabditomorpha</taxon>
        <taxon>Strongyloidea</taxon>
        <taxon>Ancylostomatidae</taxon>
        <taxon>Ancylostomatinae</taxon>
        <taxon>Ancylostoma</taxon>
    </lineage>
</organism>
<dbReference type="OrthoDB" id="5790915at2759"/>
<comment type="pathway">
    <text evidence="2">Protein modification; protein glycosylation.</text>
</comment>
<dbReference type="GO" id="GO:0008417">
    <property type="term" value="F:fucosyltransferase activity"/>
    <property type="evidence" value="ECO:0007669"/>
    <property type="project" value="InterPro"/>
</dbReference>
<dbReference type="GO" id="GO:0032580">
    <property type="term" value="C:Golgi cisterna membrane"/>
    <property type="evidence" value="ECO:0007669"/>
    <property type="project" value="UniProtKB-SubCell"/>
</dbReference>
<keyword evidence="8 12" id="KW-1133">Transmembrane helix</keyword>
<keyword evidence="4 12" id="KW-0328">Glycosyltransferase</keyword>
<keyword evidence="7" id="KW-0735">Signal-anchor</keyword>
<feature type="domain" description="Fucosyltransferase C-terminal" evidence="13">
    <location>
        <begin position="190"/>
        <end position="362"/>
    </location>
</feature>
<gene>
    <name evidence="15" type="primary">Acey_s0184.g975</name>
    <name evidence="15" type="ORF">Y032_0184g975</name>
</gene>
<feature type="domain" description="Fucosyltransferase N-terminal" evidence="14">
    <location>
        <begin position="58"/>
        <end position="165"/>
    </location>
</feature>
<evidence type="ECO:0000256" key="2">
    <source>
        <dbReference type="ARBA" id="ARBA00004922"/>
    </source>
</evidence>
<keyword evidence="11" id="KW-0325">Glycoprotein</keyword>
<keyword evidence="5 12" id="KW-0808">Transferase</keyword>
<comment type="similarity">
    <text evidence="3 12">Belongs to the glycosyltransferase 10 family.</text>
</comment>
<comment type="caution">
    <text evidence="15">The sequence shown here is derived from an EMBL/GenBank/DDBJ whole genome shotgun (WGS) entry which is preliminary data.</text>
</comment>
<proteinExistence type="inferred from homology"/>
<evidence type="ECO:0000259" key="13">
    <source>
        <dbReference type="Pfam" id="PF00852"/>
    </source>
</evidence>
<dbReference type="UniPathway" id="UPA00378"/>
<dbReference type="PANTHER" id="PTHR48438:SF1">
    <property type="entry name" value="ALPHA-(1,3)-FUCOSYLTRANSFERASE C-RELATED"/>
    <property type="match status" value="1"/>
</dbReference>
<dbReference type="InterPro" id="IPR038577">
    <property type="entry name" value="GT10-like_C_sf"/>
</dbReference>
<dbReference type="FunFam" id="3.40.50.11660:FF:000002">
    <property type="entry name" value="Alpha-(1,3)-fucosyltransferase"/>
    <property type="match status" value="1"/>
</dbReference>
<protein>
    <recommendedName>
        <fullName evidence="12">Fucosyltransferase</fullName>
        <ecNumber evidence="12">2.4.1.-</ecNumber>
    </recommendedName>
</protein>
<dbReference type="STRING" id="53326.A0A016SRQ1"/>
<evidence type="ECO:0000256" key="9">
    <source>
        <dbReference type="ARBA" id="ARBA00023034"/>
    </source>
</evidence>
<evidence type="ECO:0000256" key="8">
    <source>
        <dbReference type="ARBA" id="ARBA00022989"/>
    </source>
</evidence>
<dbReference type="InterPro" id="IPR001503">
    <property type="entry name" value="Glyco_trans_10"/>
</dbReference>
<dbReference type="Proteomes" id="UP000024635">
    <property type="component" value="Unassembled WGS sequence"/>
</dbReference>
<dbReference type="Pfam" id="PF17039">
    <property type="entry name" value="Glyco_tran_10_N"/>
    <property type="match status" value="1"/>
</dbReference>
<keyword evidence="16" id="KW-1185">Reference proteome</keyword>
<dbReference type="SUPFAM" id="SSF53756">
    <property type="entry name" value="UDP-Glycosyltransferase/glycogen phosphorylase"/>
    <property type="match status" value="1"/>
</dbReference>
<evidence type="ECO:0000256" key="10">
    <source>
        <dbReference type="ARBA" id="ARBA00023136"/>
    </source>
</evidence>
<evidence type="ECO:0000256" key="12">
    <source>
        <dbReference type="RuleBase" id="RU003832"/>
    </source>
</evidence>
<evidence type="ECO:0000256" key="5">
    <source>
        <dbReference type="ARBA" id="ARBA00022679"/>
    </source>
</evidence>
<dbReference type="EMBL" id="JARK01001520">
    <property type="protein sequence ID" value="EYB93250.1"/>
    <property type="molecule type" value="Genomic_DNA"/>
</dbReference>
<evidence type="ECO:0000256" key="4">
    <source>
        <dbReference type="ARBA" id="ARBA00022676"/>
    </source>
</evidence>
<evidence type="ECO:0000256" key="3">
    <source>
        <dbReference type="ARBA" id="ARBA00008919"/>
    </source>
</evidence>
<feature type="transmembrane region" description="Helical" evidence="12">
    <location>
        <begin position="26"/>
        <end position="44"/>
    </location>
</feature>
<evidence type="ECO:0000256" key="6">
    <source>
        <dbReference type="ARBA" id="ARBA00022692"/>
    </source>
</evidence>
<dbReference type="AlphaFoldDB" id="A0A016SRQ1"/>
<keyword evidence="10 12" id="KW-0472">Membrane</keyword>
<dbReference type="PANTHER" id="PTHR48438">
    <property type="entry name" value="ALPHA-(1,3)-FUCOSYLTRANSFERASE C-RELATED"/>
    <property type="match status" value="1"/>
</dbReference>
<dbReference type="Pfam" id="PF00852">
    <property type="entry name" value="Glyco_transf_10"/>
    <property type="match status" value="1"/>
</dbReference>
<reference evidence="16" key="1">
    <citation type="journal article" date="2015" name="Nat. Genet.">
        <title>The genome and transcriptome of the zoonotic hookworm Ancylostoma ceylanicum identify infection-specific gene families.</title>
        <authorList>
            <person name="Schwarz E.M."/>
            <person name="Hu Y."/>
            <person name="Antoshechkin I."/>
            <person name="Miller M.M."/>
            <person name="Sternberg P.W."/>
            <person name="Aroian R.V."/>
        </authorList>
    </citation>
    <scope>NUCLEOTIDE SEQUENCE</scope>
    <source>
        <strain evidence="16">HY135</strain>
    </source>
</reference>
<comment type="subcellular location">
    <subcellularLocation>
        <location evidence="1 12">Golgi apparatus</location>
        <location evidence="1 12">Golgi stack membrane</location>
        <topology evidence="1 12">Single-pass type II membrane protein</topology>
    </subcellularLocation>
</comment>
<dbReference type="InterPro" id="IPR055270">
    <property type="entry name" value="Glyco_tran_10_C"/>
</dbReference>
<keyword evidence="6 12" id="KW-0812">Transmembrane</keyword>
<evidence type="ECO:0000313" key="15">
    <source>
        <dbReference type="EMBL" id="EYB93250.1"/>
    </source>
</evidence>
<name>A0A016SRQ1_9BILA</name>
<accession>A0A016SRQ1</accession>
<evidence type="ECO:0000313" key="16">
    <source>
        <dbReference type="Proteomes" id="UP000024635"/>
    </source>
</evidence>
<evidence type="ECO:0000256" key="7">
    <source>
        <dbReference type="ARBA" id="ARBA00022968"/>
    </source>
</evidence>
<dbReference type="EC" id="2.4.1.-" evidence="12"/>
<evidence type="ECO:0000256" key="11">
    <source>
        <dbReference type="ARBA" id="ARBA00023180"/>
    </source>
</evidence>
<dbReference type="Gene3D" id="3.40.50.11660">
    <property type="entry name" value="Glycosyl transferase family 10, C-terminal domain"/>
    <property type="match status" value="1"/>
</dbReference>